<dbReference type="SUPFAM" id="SSF47323">
    <property type="entry name" value="Anticodon-binding domain of a subclass of class I aminoacyl-tRNA synthetases"/>
    <property type="match status" value="1"/>
</dbReference>
<name>T0ZC26_9ZZZZ</name>
<evidence type="ECO:0000256" key="10">
    <source>
        <dbReference type="ARBA" id="ARBA00022840"/>
    </source>
</evidence>
<evidence type="ECO:0000256" key="13">
    <source>
        <dbReference type="ARBA" id="ARBA00031499"/>
    </source>
</evidence>
<dbReference type="GO" id="GO:0006423">
    <property type="term" value="P:cysteinyl-tRNA aminoacylation"/>
    <property type="evidence" value="ECO:0007669"/>
    <property type="project" value="InterPro"/>
</dbReference>
<reference evidence="15" key="2">
    <citation type="journal article" date="2014" name="ISME J.">
        <title>Microbial stratification in low pH oxic and suboxic macroscopic growths along an acid mine drainage.</title>
        <authorList>
            <person name="Mendez-Garcia C."/>
            <person name="Mesa V."/>
            <person name="Sprenger R.R."/>
            <person name="Richter M."/>
            <person name="Diez M.S."/>
            <person name="Solano J."/>
            <person name="Bargiela R."/>
            <person name="Golyshina O.V."/>
            <person name="Manteca A."/>
            <person name="Ramos J.L."/>
            <person name="Gallego J.R."/>
            <person name="Llorente I."/>
            <person name="Martins Dos Santos V.A."/>
            <person name="Jensen O.N."/>
            <person name="Pelaez A.I."/>
            <person name="Sanchez J."/>
            <person name="Ferrer M."/>
        </authorList>
    </citation>
    <scope>NUCLEOTIDE SEQUENCE</scope>
</reference>
<evidence type="ECO:0000256" key="1">
    <source>
        <dbReference type="ARBA" id="ARBA00001947"/>
    </source>
</evidence>
<dbReference type="AlphaFoldDB" id="T0ZC26"/>
<feature type="domain" description="Cysteinyl-tRNA synthetase class Ia DALR" evidence="14">
    <location>
        <begin position="381"/>
        <end position="442"/>
    </location>
</feature>
<dbReference type="EMBL" id="AUZZ01006689">
    <property type="protein sequence ID" value="EQD45561.1"/>
    <property type="molecule type" value="Genomic_DNA"/>
</dbReference>
<dbReference type="GO" id="GO:0005524">
    <property type="term" value="F:ATP binding"/>
    <property type="evidence" value="ECO:0007669"/>
    <property type="project" value="UniProtKB-KW"/>
</dbReference>
<dbReference type="GO" id="GO:0005829">
    <property type="term" value="C:cytosol"/>
    <property type="evidence" value="ECO:0007669"/>
    <property type="project" value="TreeGrafter"/>
</dbReference>
<evidence type="ECO:0000256" key="4">
    <source>
        <dbReference type="ARBA" id="ARBA00012832"/>
    </source>
</evidence>
<comment type="caution">
    <text evidence="15">The sequence shown here is derived from an EMBL/GenBank/DDBJ whole genome shotgun (WGS) entry which is preliminary data.</text>
</comment>
<keyword evidence="9" id="KW-0862">Zinc</keyword>
<keyword evidence="12" id="KW-0030">Aminoacyl-tRNA synthetase</keyword>
<evidence type="ECO:0000256" key="3">
    <source>
        <dbReference type="ARBA" id="ARBA00005594"/>
    </source>
</evidence>
<dbReference type="InterPro" id="IPR014729">
    <property type="entry name" value="Rossmann-like_a/b/a_fold"/>
</dbReference>
<evidence type="ECO:0000256" key="7">
    <source>
        <dbReference type="ARBA" id="ARBA00022723"/>
    </source>
</evidence>
<dbReference type="Pfam" id="PF09190">
    <property type="entry name" value="DALR_2"/>
    <property type="match status" value="1"/>
</dbReference>
<dbReference type="NCBIfam" id="TIGR00435">
    <property type="entry name" value="cysS"/>
    <property type="match status" value="1"/>
</dbReference>
<dbReference type="HAMAP" id="MF_00041">
    <property type="entry name" value="Cys_tRNA_synth"/>
    <property type="match status" value="1"/>
</dbReference>
<reference evidence="15" key="1">
    <citation type="submission" date="2013-08" db="EMBL/GenBank/DDBJ databases">
        <authorList>
            <person name="Mendez C."/>
            <person name="Richter M."/>
            <person name="Ferrer M."/>
            <person name="Sanchez J."/>
        </authorList>
    </citation>
    <scope>NUCLEOTIDE SEQUENCE</scope>
</reference>
<proteinExistence type="inferred from homology"/>
<dbReference type="InterPro" id="IPR032678">
    <property type="entry name" value="tRNA-synt_1_cat_dom"/>
</dbReference>
<dbReference type="InterPro" id="IPR015273">
    <property type="entry name" value="Cys-tRNA-synt_Ia_DALR"/>
</dbReference>
<dbReference type="InterPro" id="IPR009080">
    <property type="entry name" value="tRNAsynth_Ia_anticodon-bd"/>
</dbReference>
<accession>T0ZC26</accession>
<dbReference type="PANTHER" id="PTHR10890:SF3">
    <property type="entry name" value="CYSTEINE--TRNA LIGASE, CYTOPLASMIC"/>
    <property type="match status" value="1"/>
</dbReference>
<dbReference type="Gene3D" id="3.40.50.620">
    <property type="entry name" value="HUPs"/>
    <property type="match status" value="1"/>
</dbReference>
<keyword evidence="7" id="KW-0479">Metal-binding</keyword>
<comment type="cofactor">
    <cofactor evidence="1">
        <name>Zn(2+)</name>
        <dbReference type="ChEBI" id="CHEBI:29105"/>
    </cofactor>
</comment>
<evidence type="ECO:0000313" key="15">
    <source>
        <dbReference type="EMBL" id="EQD45561.1"/>
    </source>
</evidence>
<keyword evidence="6 15" id="KW-0436">Ligase</keyword>
<evidence type="ECO:0000256" key="6">
    <source>
        <dbReference type="ARBA" id="ARBA00022598"/>
    </source>
</evidence>
<dbReference type="SMART" id="SM00840">
    <property type="entry name" value="DALR_2"/>
    <property type="match status" value="1"/>
</dbReference>
<evidence type="ECO:0000256" key="9">
    <source>
        <dbReference type="ARBA" id="ARBA00022833"/>
    </source>
</evidence>
<keyword evidence="8" id="KW-0547">Nucleotide-binding</keyword>
<dbReference type="SUPFAM" id="SSF52374">
    <property type="entry name" value="Nucleotidylyl transferase"/>
    <property type="match status" value="1"/>
</dbReference>
<keyword evidence="10" id="KW-0067">ATP-binding</keyword>
<dbReference type="PANTHER" id="PTHR10890">
    <property type="entry name" value="CYSTEINYL-TRNA SYNTHETASE"/>
    <property type="match status" value="1"/>
</dbReference>
<dbReference type="GO" id="GO:0004817">
    <property type="term" value="F:cysteine-tRNA ligase activity"/>
    <property type="evidence" value="ECO:0007669"/>
    <property type="project" value="UniProtKB-EC"/>
</dbReference>
<dbReference type="PRINTS" id="PR00983">
    <property type="entry name" value="TRNASYNTHCYS"/>
</dbReference>
<organism evidence="15">
    <name type="scientific">mine drainage metagenome</name>
    <dbReference type="NCBI Taxonomy" id="410659"/>
    <lineage>
        <taxon>unclassified sequences</taxon>
        <taxon>metagenomes</taxon>
        <taxon>ecological metagenomes</taxon>
    </lineage>
</organism>
<evidence type="ECO:0000256" key="5">
    <source>
        <dbReference type="ARBA" id="ARBA00022490"/>
    </source>
</evidence>
<dbReference type="EC" id="6.1.1.16" evidence="4"/>
<dbReference type="InterPro" id="IPR015803">
    <property type="entry name" value="Cys-tRNA-ligase"/>
</dbReference>
<evidence type="ECO:0000256" key="2">
    <source>
        <dbReference type="ARBA" id="ARBA00004496"/>
    </source>
</evidence>
<dbReference type="Gene3D" id="1.20.120.1910">
    <property type="entry name" value="Cysteine-tRNA ligase, C-terminal anti-codon recognition domain"/>
    <property type="match status" value="1"/>
</dbReference>
<evidence type="ECO:0000259" key="14">
    <source>
        <dbReference type="SMART" id="SM00840"/>
    </source>
</evidence>
<comment type="similarity">
    <text evidence="3">Belongs to the class-I aminoacyl-tRNA synthetase family.</text>
</comment>
<keyword evidence="5" id="KW-0963">Cytoplasm</keyword>
<evidence type="ECO:0000256" key="8">
    <source>
        <dbReference type="ARBA" id="ARBA00022741"/>
    </source>
</evidence>
<gene>
    <name evidence="15" type="ORF">B2A_09261</name>
</gene>
<sequence>MDIESDRHVKRRRTGKMRLFNTMGRKLEKFVPIEEGVVRMYSCGPTVYGYPHMGNIFAYIFVDILRRTLEYNGYEVVHVRNITDVGHMTSQADAGEDKMEMEAKKENKSAYEVAKFYEDVFFRYCDAVNCLRPSVSPHATEHIKEMIALIETLEKKGYTYRIDDGIYYDSSKFKDYGKLMGMNFEQLNHYLVFGERVDTVPGKRHVTDFALWKFSPKNAKRQMEWDSPWGIGFPGWHIECSAMSMRYLGETFDIHTGGVDHIPIHHTNEIAQSEAATGKKFVNYWMHNEFILVDGKKMSKSTNNFFILDDLLKKGYGWKEIRYALISVHYRSQPNITDSSLLGARGAIKRINEFIARLSRVDGKGVQNPDIKALVKDARRSFIKSINSDLNMPEALKAMFLLISDVNKRIDSNKLSKSDARAVIKAMLSFDRVLGLKLDEVIGRKGERLDPAVKKMIKLRKEARKNGNYALADEIRKKLEESYNIIIEDTDKGEVIKRRR</sequence>
<dbReference type="InterPro" id="IPR024909">
    <property type="entry name" value="Cys-tRNA/MSH_ligase"/>
</dbReference>
<dbReference type="Pfam" id="PF01406">
    <property type="entry name" value="tRNA-synt_1e"/>
    <property type="match status" value="1"/>
</dbReference>
<evidence type="ECO:0000256" key="11">
    <source>
        <dbReference type="ARBA" id="ARBA00022917"/>
    </source>
</evidence>
<evidence type="ECO:0000256" key="12">
    <source>
        <dbReference type="ARBA" id="ARBA00023146"/>
    </source>
</evidence>
<dbReference type="GO" id="GO:0046872">
    <property type="term" value="F:metal ion binding"/>
    <property type="evidence" value="ECO:0007669"/>
    <property type="project" value="UniProtKB-KW"/>
</dbReference>
<comment type="subcellular location">
    <subcellularLocation>
        <location evidence="2">Cytoplasm</location>
    </subcellularLocation>
</comment>
<keyword evidence="11" id="KW-0648">Protein biosynthesis</keyword>
<protein>
    <recommendedName>
        <fullName evidence="4">cysteine--tRNA ligase</fullName>
        <ecNumber evidence="4">6.1.1.16</ecNumber>
    </recommendedName>
    <alternativeName>
        <fullName evidence="13">Cysteinyl-tRNA synthetase</fullName>
    </alternativeName>
</protein>
<dbReference type="CDD" id="cd00672">
    <property type="entry name" value="CysRS_core"/>
    <property type="match status" value="1"/>
</dbReference>